<evidence type="ECO:0000313" key="2">
    <source>
        <dbReference type="EMBL" id="MBC5736103.1"/>
    </source>
</evidence>
<accession>A0A8J6JHA7</accession>
<dbReference type="Gene3D" id="1.10.260.40">
    <property type="entry name" value="lambda repressor-like DNA-binding domains"/>
    <property type="match status" value="1"/>
</dbReference>
<evidence type="ECO:0000313" key="3">
    <source>
        <dbReference type="Proteomes" id="UP000607645"/>
    </source>
</evidence>
<dbReference type="SUPFAM" id="SSF47413">
    <property type="entry name" value="lambda repressor-like DNA-binding domains"/>
    <property type="match status" value="1"/>
</dbReference>
<dbReference type="PROSITE" id="PS50943">
    <property type="entry name" value="HTH_CROC1"/>
    <property type="match status" value="1"/>
</dbReference>
<proteinExistence type="predicted"/>
<comment type="caution">
    <text evidence="2">The sequence shown here is derived from an EMBL/GenBank/DDBJ whole genome shotgun (WGS) entry which is preliminary data.</text>
</comment>
<sequence>MPEEYRNIYKTARKTRGYTQESAAERLNISISSLQAYETGARIPSNDVVELMVICYDNQALAYQHLRESSALMNRVVPKLEPRSVLEIAVRIHNRIKELENKGGLDRLMAIAENNVIDDDERPEFYAIVAEVREIVRSGLELDVYCASDFMPV</sequence>
<dbReference type="InterPro" id="IPR010982">
    <property type="entry name" value="Lambda_DNA-bd_dom_sf"/>
</dbReference>
<dbReference type="CDD" id="cd00093">
    <property type="entry name" value="HTH_XRE"/>
    <property type="match status" value="1"/>
</dbReference>
<dbReference type="SMART" id="SM00530">
    <property type="entry name" value="HTH_XRE"/>
    <property type="match status" value="1"/>
</dbReference>
<reference evidence="2" key="1">
    <citation type="submission" date="2020-08" db="EMBL/GenBank/DDBJ databases">
        <title>Genome public.</title>
        <authorList>
            <person name="Liu C."/>
            <person name="Sun Q."/>
        </authorList>
    </citation>
    <scope>NUCLEOTIDE SEQUENCE</scope>
    <source>
        <strain evidence="2">NSJ-52</strain>
    </source>
</reference>
<name>A0A8J6JHA7_9FIRM</name>
<protein>
    <submittedName>
        <fullName evidence="2">Helix-turn-helix transcriptional regulator</fullName>
    </submittedName>
</protein>
<evidence type="ECO:0000259" key="1">
    <source>
        <dbReference type="PROSITE" id="PS50943"/>
    </source>
</evidence>
<dbReference type="InterPro" id="IPR001387">
    <property type="entry name" value="Cro/C1-type_HTH"/>
</dbReference>
<dbReference type="EMBL" id="JACOPQ010000002">
    <property type="protein sequence ID" value="MBC5736103.1"/>
    <property type="molecule type" value="Genomic_DNA"/>
</dbReference>
<organism evidence="2 3">
    <name type="scientific">Lawsonibacter faecis</name>
    <dbReference type="NCBI Taxonomy" id="2763052"/>
    <lineage>
        <taxon>Bacteria</taxon>
        <taxon>Bacillati</taxon>
        <taxon>Bacillota</taxon>
        <taxon>Clostridia</taxon>
        <taxon>Eubacteriales</taxon>
        <taxon>Oscillospiraceae</taxon>
        <taxon>Lawsonibacter</taxon>
    </lineage>
</organism>
<dbReference type="Proteomes" id="UP000607645">
    <property type="component" value="Unassembled WGS sequence"/>
</dbReference>
<feature type="domain" description="HTH cro/C1-type" evidence="1">
    <location>
        <begin position="10"/>
        <end position="64"/>
    </location>
</feature>
<dbReference type="RefSeq" id="WP_186918500.1">
    <property type="nucleotide sequence ID" value="NZ_JACOPQ010000002.1"/>
</dbReference>
<gene>
    <name evidence="2" type="ORF">H8S62_03645</name>
</gene>
<dbReference type="Pfam" id="PF01381">
    <property type="entry name" value="HTH_3"/>
    <property type="match status" value="1"/>
</dbReference>
<dbReference type="GO" id="GO:0003677">
    <property type="term" value="F:DNA binding"/>
    <property type="evidence" value="ECO:0007669"/>
    <property type="project" value="InterPro"/>
</dbReference>
<dbReference type="AlphaFoldDB" id="A0A8J6JHA7"/>
<keyword evidence="3" id="KW-1185">Reference proteome</keyword>